<feature type="modified residue" description="4-aspartylphosphate" evidence="5">
    <location>
        <position position="63"/>
    </location>
</feature>
<dbReference type="SUPFAM" id="SSF52172">
    <property type="entry name" value="CheY-like"/>
    <property type="match status" value="1"/>
</dbReference>
<dbReference type="AlphaFoldDB" id="A0A1I7EBA0"/>
<keyword evidence="1 5" id="KW-0597">Phosphoprotein</keyword>
<dbReference type="InterPro" id="IPR036388">
    <property type="entry name" value="WH-like_DNA-bd_sf"/>
</dbReference>
<dbReference type="EMBL" id="FPAW01000058">
    <property type="protein sequence ID" value="SFU21162.1"/>
    <property type="molecule type" value="Genomic_DNA"/>
</dbReference>
<keyword evidence="3" id="KW-0238">DNA-binding</keyword>
<gene>
    <name evidence="8" type="ORF">SAMN05216236_1587</name>
</gene>
<dbReference type="GO" id="GO:0006355">
    <property type="term" value="P:regulation of DNA-templated transcription"/>
    <property type="evidence" value="ECO:0007669"/>
    <property type="project" value="InterPro"/>
</dbReference>
<dbReference type="GO" id="GO:0000160">
    <property type="term" value="P:phosphorelay signal transduction system"/>
    <property type="evidence" value="ECO:0007669"/>
    <property type="project" value="InterPro"/>
</dbReference>
<dbReference type="Gene3D" id="1.10.10.10">
    <property type="entry name" value="Winged helix-like DNA-binding domain superfamily/Winged helix DNA-binding domain"/>
    <property type="match status" value="1"/>
</dbReference>
<evidence type="ECO:0000259" key="6">
    <source>
        <dbReference type="PROSITE" id="PS50043"/>
    </source>
</evidence>
<dbReference type="STRING" id="999627.SAMN05216236_1587"/>
<reference evidence="8 9" key="1">
    <citation type="submission" date="2016-10" db="EMBL/GenBank/DDBJ databases">
        <authorList>
            <person name="de Groot N.N."/>
        </authorList>
    </citation>
    <scope>NUCLEOTIDE SEQUENCE [LARGE SCALE GENOMIC DNA]</scope>
    <source>
        <strain evidence="8 9">CGMCC 1.10959</strain>
    </source>
</reference>
<evidence type="ECO:0000256" key="1">
    <source>
        <dbReference type="ARBA" id="ARBA00022553"/>
    </source>
</evidence>
<dbReference type="CDD" id="cd17535">
    <property type="entry name" value="REC_NarL-like"/>
    <property type="match status" value="1"/>
</dbReference>
<evidence type="ECO:0000256" key="2">
    <source>
        <dbReference type="ARBA" id="ARBA00023015"/>
    </source>
</evidence>
<dbReference type="PRINTS" id="PR00038">
    <property type="entry name" value="HTHLUXR"/>
</dbReference>
<evidence type="ECO:0000256" key="3">
    <source>
        <dbReference type="ARBA" id="ARBA00023125"/>
    </source>
</evidence>
<evidence type="ECO:0000256" key="5">
    <source>
        <dbReference type="PROSITE-ProRule" id="PRU00169"/>
    </source>
</evidence>
<dbReference type="PROSITE" id="PS50110">
    <property type="entry name" value="RESPONSE_REGULATORY"/>
    <property type="match status" value="1"/>
</dbReference>
<dbReference type="InterPro" id="IPR039420">
    <property type="entry name" value="WalR-like"/>
</dbReference>
<keyword evidence="2" id="KW-0805">Transcription regulation</keyword>
<dbReference type="GO" id="GO:0003677">
    <property type="term" value="F:DNA binding"/>
    <property type="evidence" value="ECO:0007669"/>
    <property type="project" value="UniProtKB-KW"/>
</dbReference>
<dbReference type="InterPro" id="IPR000792">
    <property type="entry name" value="Tscrpt_reg_LuxR_C"/>
</dbReference>
<dbReference type="Pfam" id="PF00196">
    <property type="entry name" value="GerE"/>
    <property type="match status" value="1"/>
</dbReference>
<dbReference type="CDD" id="cd06170">
    <property type="entry name" value="LuxR_C_like"/>
    <property type="match status" value="1"/>
</dbReference>
<feature type="domain" description="Response regulatory" evidence="7">
    <location>
        <begin position="12"/>
        <end position="127"/>
    </location>
</feature>
<dbReference type="InterPro" id="IPR016032">
    <property type="entry name" value="Sig_transdc_resp-reg_C-effctor"/>
</dbReference>
<accession>A0A1I7EBA0</accession>
<evidence type="ECO:0000256" key="4">
    <source>
        <dbReference type="ARBA" id="ARBA00023163"/>
    </source>
</evidence>
<dbReference type="SMART" id="SM00421">
    <property type="entry name" value="HTH_LUXR"/>
    <property type="match status" value="1"/>
</dbReference>
<keyword evidence="4" id="KW-0804">Transcription</keyword>
<protein>
    <submittedName>
        <fullName evidence="8">Two component transcriptional regulator, LuxR family</fullName>
    </submittedName>
</protein>
<dbReference type="InterPro" id="IPR001789">
    <property type="entry name" value="Sig_transdc_resp-reg_receiver"/>
</dbReference>
<evidence type="ECO:0000259" key="7">
    <source>
        <dbReference type="PROSITE" id="PS50110"/>
    </source>
</evidence>
<dbReference type="PANTHER" id="PTHR43214:SF41">
    <property type="entry name" value="NITRATE_NITRITE RESPONSE REGULATOR PROTEIN NARP"/>
    <property type="match status" value="1"/>
</dbReference>
<proteinExistence type="predicted"/>
<dbReference type="Proteomes" id="UP000182466">
    <property type="component" value="Unassembled WGS sequence"/>
</dbReference>
<organism evidence="8 9">
    <name type="scientific">Sedimentitalea nanhaiensis</name>
    <dbReference type="NCBI Taxonomy" id="999627"/>
    <lineage>
        <taxon>Bacteria</taxon>
        <taxon>Pseudomonadati</taxon>
        <taxon>Pseudomonadota</taxon>
        <taxon>Alphaproteobacteria</taxon>
        <taxon>Rhodobacterales</taxon>
        <taxon>Paracoccaceae</taxon>
        <taxon>Sedimentitalea</taxon>
    </lineage>
</organism>
<dbReference type="PANTHER" id="PTHR43214">
    <property type="entry name" value="TWO-COMPONENT RESPONSE REGULATOR"/>
    <property type="match status" value="1"/>
</dbReference>
<dbReference type="InterPro" id="IPR011006">
    <property type="entry name" value="CheY-like_superfamily"/>
</dbReference>
<keyword evidence="9" id="KW-1185">Reference proteome</keyword>
<name>A0A1I7EBA0_9RHOB</name>
<dbReference type="Gene3D" id="3.40.50.2300">
    <property type="match status" value="1"/>
</dbReference>
<dbReference type="RefSeq" id="WP_027263904.1">
    <property type="nucleotide sequence ID" value="NZ_FPAW01000058.1"/>
</dbReference>
<dbReference type="PROSITE" id="PS50043">
    <property type="entry name" value="HTH_LUXR_2"/>
    <property type="match status" value="1"/>
</dbReference>
<dbReference type="InterPro" id="IPR058245">
    <property type="entry name" value="NreC/VraR/RcsB-like_REC"/>
</dbReference>
<dbReference type="SUPFAM" id="SSF46894">
    <property type="entry name" value="C-terminal effector domain of the bipartite response regulators"/>
    <property type="match status" value="1"/>
</dbReference>
<dbReference type="eggNOG" id="COG2197">
    <property type="taxonomic scope" value="Bacteria"/>
</dbReference>
<evidence type="ECO:0000313" key="9">
    <source>
        <dbReference type="Proteomes" id="UP000182466"/>
    </source>
</evidence>
<dbReference type="Pfam" id="PF00072">
    <property type="entry name" value="Response_reg"/>
    <property type="match status" value="1"/>
</dbReference>
<feature type="domain" description="HTH luxR-type" evidence="6">
    <location>
        <begin position="142"/>
        <end position="207"/>
    </location>
</feature>
<evidence type="ECO:0000313" key="8">
    <source>
        <dbReference type="EMBL" id="SFU21162.1"/>
    </source>
</evidence>
<sequence>MQHVSKSTPKISVMLADSNPLVLSAMSEFFERDPRFSLVATTGTAEGFLGTVVRAPVQIGVIDWNLPILGGARLIEVLREQENPPRVVVYADQGSDVPRSAMGAGAAGFVPRSGPVQSLLDTCAEVAAGKMVFPFLDVRELQKDPIHSLSRRERVMLEALSKGLTNIELSKELGISTNTVKFHLSNLYEKLSVRNRAQAIAFYYSSRLPEERARRNDAGPSGGPGPK</sequence>